<reference evidence="1 2" key="1">
    <citation type="submission" date="2024-01" db="EMBL/GenBank/DDBJ databases">
        <title>A telomere-to-telomere, gap-free genome of sweet tea (Lithocarpus litseifolius).</title>
        <authorList>
            <person name="Zhou J."/>
        </authorList>
    </citation>
    <scope>NUCLEOTIDE SEQUENCE [LARGE SCALE GENOMIC DNA]</scope>
    <source>
        <strain evidence="1">Zhou-2022a</strain>
        <tissue evidence="1">Leaf</tissue>
    </source>
</reference>
<gene>
    <name evidence="1" type="ORF">SO802_020540</name>
</gene>
<sequence>MDQIQTAHRQEQRRGCKMPLNFKRLVLELVLEIGIRSGGDCDIFNTGLDGPYWDWIFGFGVVDGGFGVVDQRGVVVDGEF</sequence>
<accession>A0AAW2CGA8</accession>
<organism evidence="1 2">
    <name type="scientific">Lithocarpus litseifolius</name>
    <dbReference type="NCBI Taxonomy" id="425828"/>
    <lineage>
        <taxon>Eukaryota</taxon>
        <taxon>Viridiplantae</taxon>
        <taxon>Streptophyta</taxon>
        <taxon>Embryophyta</taxon>
        <taxon>Tracheophyta</taxon>
        <taxon>Spermatophyta</taxon>
        <taxon>Magnoliopsida</taxon>
        <taxon>eudicotyledons</taxon>
        <taxon>Gunneridae</taxon>
        <taxon>Pentapetalae</taxon>
        <taxon>rosids</taxon>
        <taxon>fabids</taxon>
        <taxon>Fagales</taxon>
        <taxon>Fagaceae</taxon>
        <taxon>Lithocarpus</taxon>
    </lineage>
</organism>
<keyword evidence="2" id="KW-1185">Reference proteome</keyword>
<proteinExistence type="predicted"/>
<dbReference type="EMBL" id="JAZDWU010000007">
    <property type="protein sequence ID" value="KAK9995854.1"/>
    <property type="molecule type" value="Genomic_DNA"/>
</dbReference>
<dbReference type="Proteomes" id="UP001459277">
    <property type="component" value="Unassembled WGS sequence"/>
</dbReference>
<protein>
    <submittedName>
        <fullName evidence="1">Uncharacterized protein</fullName>
    </submittedName>
</protein>
<comment type="caution">
    <text evidence="1">The sequence shown here is derived from an EMBL/GenBank/DDBJ whole genome shotgun (WGS) entry which is preliminary data.</text>
</comment>
<name>A0AAW2CGA8_9ROSI</name>
<dbReference type="AlphaFoldDB" id="A0AAW2CGA8"/>
<evidence type="ECO:0000313" key="1">
    <source>
        <dbReference type="EMBL" id="KAK9995854.1"/>
    </source>
</evidence>
<evidence type="ECO:0000313" key="2">
    <source>
        <dbReference type="Proteomes" id="UP001459277"/>
    </source>
</evidence>